<evidence type="ECO:0000256" key="1">
    <source>
        <dbReference type="SAM" id="MobiDB-lite"/>
    </source>
</evidence>
<keyword evidence="2" id="KW-0472">Membrane</keyword>
<dbReference type="Proteomes" id="UP001174050">
    <property type="component" value="Unassembled WGS sequence"/>
</dbReference>
<sequence>MHWYVDVLKKYATFSGRARRKEYWMFTLISTVIYAVLAVIDVSLIGSGVIAGIYGLAVLLPTLAVAVRRLHDTGRSGWWLFISLVPLVGGIILLVFLASEGKPEANEHGPNPKFADAADPKVADAAV</sequence>
<feature type="transmembrane region" description="Helical" evidence="2">
    <location>
        <begin position="78"/>
        <end position="98"/>
    </location>
</feature>
<gene>
    <name evidence="3" type="ORF">QWM81_28310</name>
</gene>
<name>A0ABT7ZED1_9ACTN</name>
<protein>
    <submittedName>
        <fullName evidence="3">DUF805 domain-containing protein</fullName>
    </submittedName>
</protein>
<dbReference type="RefSeq" id="WP_290115303.1">
    <property type="nucleotide sequence ID" value="NZ_JAUEPL010000063.1"/>
</dbReference>
<reference evidence="3" key="1">
    <citation type="submission" date="2023-06" db="EMBL/GenBank/DDBJ databases">
        <title>WGS-Sequencing of Streptomyces ficellus isolate 21 collected from sand in Gara Djebilet Iron Mine in Algeria.</title>
        <authorList>
            <person name="Zegers G.P."/>
            <person name="Gomez A."/>
            <person name="Gueddou A."/>
            <person name="Zahara A.F."/>
            <person name="Worth M."/>
            <person name="Sevigny J.L."/>
            <person name="Tisa L."/>
        </authorList>
    </citation>
    <scope>NUCLEOTIDE SEQUENCE</scope>
    <source>
        <strain evidence="3">AS11</strain>
    </source>
</reference>
<dbReference type="PANTHER" id="PTHR34980">
    <property type="entry name" value="INNER MEMBRANE PROTEIN-RELATED-RELATED"/>
    <property type="match status" value="1"/>
</dbReference>
<keyword evidence="4" id="KW-1185">Reference proteome</keyword>
<evidence type="ECO:0000256" key="2">
    <source>
        <dbReference type="SAM" id="Phobius"/>
    </source>
</evidence>
<evidence type="ECO:0000313" key="3">
    <source>
        <dbReference type="EMBL" id="MDN3297873.1"/>
    </source>
</evidence>
<feature type="transmembrane region" description="Helical" evidence="2">
    <location>
        <begin position="23"/>
        <end position="40"/>
    </location>
</feature>
<feature type="transmembrane region" description="Helical" evidence="2">
    <location>
        <begin position="46"/>
        <end position="66"/>
    </location>
</feature>
<comment type="caution">
    <text evidence="3">The sequence shown here is derived from an EMBL/GenBank/DDBJ whole genome shotgun (WGS) entry which is preliminary data.</text>
</comment>
<keyword evidence="2" id="KW-0812">Transmembrane</keyword>
<keyword evidence="2" id="KW-1133">Transmembrane helix</keyword>
<feature type="region of interest" description="Disordered" evidence="1">
    <location>
        <begin position="103"/>
        <end position="127"/>
    </location>
</feature>
<evidence type="ECO:0000313" key="4">
    <source>
        <dbReference type="Proteomes" id="UP001174050"/>
    </source>
</evidence>
<dbReference type="PANTHER" id="PTHR34980:SF2">
    <property type="entry name" value="INNER MEMBRANE PROTEIN YHAH-RELATED"/>
    <property type="match status" value="1"/>
</dbReference>
<organism evidence="3 4">
    <name type="scientific">Streptomyces ficellus</name>
    <dbReference type="NCBI Taxonomy" id="1977088"/>
    <lineage>
        <taxon>Bacteria</taxon>
        <taxon>Bacillati</taxon>
        <taxon>Actinomycetota</taxon>
        <taxon>Actinomycetes</taxon>
        <taxon>Kitasatosporales</taxon>
        <taxon>Streptomycetaceae</taxon>
        <taxon>Streptomyces</taxon>
    </lineage>
</organism>
<dbReference type="InterPro" id="IPR008523">
    <property type="entry name" value="DUF805"/>
</dbReference>
<dbReference type="EMBL" id="JAUEPL010000063">
    <property type="protein sequence ID" value="MDN3297873.1"/>
    <property type="molecule type" value="Genomic_DNA"/>
</dbReference>
<accession>A0ABT7ZED1</accession>
<feature type="compositionally biased region" description="Basic and acidic residues" evidence="1">
    <location>
        <begin position="116"/>
        <end position="127"/>
    </location>
</feature>
<dbReference type="Pfam" id="PF05656">
    <property type="entry name" value="DUF805"/>
    <property type="match status" value="1"/>
</dbReference>
<proteinExistence type="predicted"/>